<evidence type="ECO:0000256" key="2">
    <source>
        <dbReference type="ARBA" id="ARBA00022490"/>
    </source>
</evidence>
<sequence length="232" mass="26134">MLPFFYLSEYTPNQKTIVLSEETSRHVVQVLRMHIGEMLQLTDGKGSLLTVTIIDDHKKKCTVEVKESVYTEAKRNKATIAISLLKNASRFEWFLEKATELGISEIIPLLSERTEKQHFRHDRMKNILVSAMLQSQQVWLPELPEPQKLAAVIQSANPEKKFVAHCIEGEKSELKKVVDTNASQIILIGPEGDFSQEEVDLAIGHNFIPVSLGNTRLRTETAGIIAATLLMI</sequence>
<keyword evidence="3 7" id="KW-0698">rRNA processing</keyword>
<keyword evidence="11" id="KW-1185">Reference proteome</keyword>
<dbReference type="PANTHER" id="PTHR30027:SF3">
    <property type="entry name" value="16S RRNA (URACIL(1498)-N(3))-METHYLTRANSFERASE"/>
    <property type="match status" value="1"/>
</dbReference>
<evidence type="ECO:0000259" key="9">
    <source>
        <dbReference type="Pfam" id="PF20260"/>
    </source>
</evidence>
<organism evidence="10 11">
    <name type="scientific">Pinibacter aurantiacus</name>
    <dbReference type="NCBI Taxonomy" id="2851599"/>
    <lineage>
        <taxon>Bacteria</taxon>
        <taxon>Pseudomonadati</taxon>
        <taxon>Bacteroidota</taxon>
        <taxon>Chitinophagia</taxon>
        <taxon>Chitinophagales</taxon>
        <taxon>Chitinophagaceae</taxon>
        <taxon>Pinibacter</taxon>
    </lineage>
</organism>
<keyword evidence="4 7" id="KW-0489">Methyltransferase</keyword>
<accession>A0A9E2S4U5</accession>
<dbReference type="GO" id="GO:0070042">
    <property type="term" value="F:rRNA (uridine-N3-)-methyltransferase activity"/>
    <property type="evidence" value="ECO:0007669"/>
    <property type="project" value="TreeGrafter"/>
</dbReference>
<comment type="function">
    <text evidence="7">Specifically methylates the N3 position of the uracil ring of uridine 1498 (m3U1498) in 16S rRNA. Acts on the fully assembled 30S ribosomal subunit.</text>
</comment>
<evidence type="ECO:0000259" key="8">
    <source>
        <dbReference type="Pfam" id="PF04452"/>
    </source>
</evidence>
<comment type="caution">
    <text evidence="10">The sequence shown here is derived from an EMBL/GenBank/DDBJ whole genome shotgun (WGS) entry which is preliminary data.</text>
</comment>
<dbReference type="EC" id="2.1.1.193" evidence="7"/>
<gene>
    <name evidence="10" type="ORF">KTO63_05835</name>
</gene>
<evidence type="ECO:0000313" key="10">
    <source>
        <dbReference type="EMBL" id="MBV4356663.1"/>
    </source>
</evidence>
<evidence type="ECO:0000256" key="1">
    <source>
        <dbReference type="ARBA" id="ARBA00004496"/>
    </source>
</evidence>
<dbReference type="NCBIfam" id="TIGR00046">
    <property type="entry name" value="RsmE family RNA methyltransferase"/>
    <property type="match status" value="1"/>
</dbReference>
<dbReference type="GO" id="GO:0005737">
    <property type="term" value="C:cytoplasm"/>
    <property type="evidence" value="ECO:0007669"/>
    <property type="project" value="UniProtKB-SubCell"/>
</dbReference>
<evidence type="ECO:0000256" key="6">
    <source>
        <dbReference type="ARBA" id="ARBA00022691"/>
    </source>
</evidence>
<evidence type="ECO:0000256" key="3">
    <source>
        <dbReference type="ARBA" id="ARBA00022552"/>
    </source>
</evidence>
<comment type="subcellular location">
    <subcellularLocation>
        <location evidence="1 7">Cytoplasm</location>
    </subcellularLocation>
</comment>
<dbReference type="InterPro" id="IPR046886">
    <property type="entry name" value="RsmE_MTase_dom"/>
</dbReference>
<dbReference type="CDD" id="cd18084">
    <property type="entry name" value="RsmE-like"/>
    <property type="match status" value="1"/>
</dbReference>
<dbReference type="GO" id="GO:0070475">
    <property type="term" value="P:rRNA base methylation"/>
    <property type="evidence" value="ECO:0007669"/>
    <property type="project" value="TreeGrafter"/>
</dbReference>
<keyword evidence="6 7" id="KW-0949">S-adenosyl-L-methionine</keyword>
<dbReference type="AlphaFoldDB" id="A0A9E2S4U5"/>
<dbReference type="Pfam" id="PF04452">
    <property type="entry name" value="Methyltrans_RNA"/>
    <property type="match status" value="1"/>
</dbReference>
<proteinExistence type="inferred from homology"/>
<dbReference type="PANTHER" id="PTHR30027">
    <property type="entry name" value="RIBOSOMAL RNA SMALL SUBUNIT METHYLTRANSFERASE E"/>
    <property type="match status" value="1"/>
</dbReference>
<comment type="catalytic activity">
    <reaction evidence="7">
        <text>uridine(1498) in 16S rRNA + S-adenosyl-L-methionine = N(3)-methyluridine(1498) in 16S rRNA + S-adenosyl-L-homocysteine + H(+)</text>
        <dbReference type="Rhea" id="RHEA:42920"/>
        <dbReference type="Rhea" id="RHEA-COMP:10283"/>
        <dbReference type="Rhea" id="RHEA-COMP:10284"/>
        <dbReference type="ChEBI" id="CHEBI:15378"/>
        <dbReference type="ChEBI" id="CHEBI:57856"/>
        <dbReference type="ChEBI" id="CHEBI:59789"/>
        <dbReference type="ChEBI" id="CHEBI:65315"/>
        <dbReference type="ChEBI" id="CHEBI:74502"/>
        <dbReference type="EC" id="2.1.1.193"/>
    </reaction>
</comment>
<reference evidence="10" key="1">
    <citation type="submission" date="2021-06" db="EMBL/GenBank/DDBJ databases">
        <authorList>
            <person name="Huq M.A."/>
        </authorList>
    </citation>
    <scope>NUCLEOTIDE SEQUENCE</scope>
    <source>
        <strain evidence="10">MAH-26</strain>
    </source>
</reference>
<dbReference type="Pfam" id="PF20260">
    <property type="entry name" value="PUA_4"/>
    <property type="match status" value="1"/>
</dbReference>
<dbReference type="EMBL" id="JAHSPG010000002">
    <property type="protein sequence ID" value="MBV4356663.1"/>
    <property type="molecule type" value="Genomic_DNA"/>
</dbReference>
<evidence type="ECO:0000256" key="7">
    <source>
        <dbReference type="PIRNR" id="PIRNR015601"/>
    </source>
</evidence>
<keyword evidence="2 7" id="KW-0963">Cytoplasm</keyword>
<feature type="domain" description="Ribosomal RNA small subunit methyltransferase E PUA-like" evidence="9">
    <location>
        <begin position="19"/>
        <end position="65"/>
    </location>
</feature>
<keyword evidence="5 7" id="KW-0808">Transferase</keyword>
<dbReference type="Proteomes" id="UP000812270">
    <property type="component" value="Unassembled WGS sequence"/>
</dbReference>
<protein>
    <recommendedName>
        <fullName evidence="7">Ribosomal RNA small subunit methyltransferase E</fullName>
        <ecNumber evidence="7">2.1.1.193</ecNumber>
    </recommendedName>
</protein>
<dbReference type="InterPro" id="IPR006700">
    <property type="entry name" value="RsmE"/>
</dbReference>
<feature type="domain" description="Ribosomal RNA small subunit methyltransferase E methyltransferase" evidence="8">
    <location>
        <begin position="76"/>
        <end position="230"/>
    </location>
</feature>
<dbReference type="PIRSF" id="PIRSF015601">
    <property type="entry name" value="MTase_slr0722"/>
    <property type="match status" value="1"/>
</dbReference>
<evidence type="ECO:0000256" key="5">
    <source>
        <dbReference type="ARBA" id="ARBA00022679"/>
    </source>
</evidence>
<dbReference type="InterPro" id="IPR046887">
    <property type="entry name" value="RsmE_PUA-like"/>
</dbReference>
<evidence type="ECO:0000313" key="11">
    <source>
        <dbReference type="Proteomes" id="UP000812270"/>
    </source>
</evidence>
<name>A0A9E2S4U5_9BACT</name>
<dbReference type="RefSeq" id="WP_217790287.1">
    <property type="nucleotide sequence ID" value="NZ_JAHSPG010000002.1"/>
</dbReference>
<evidence type="ECO:0000256" key="4">
    <source>
        <dbReference type="ARBA" id="ARBA00022603"/>
    </source>
</evidence>
<comment type="similarity">
    <text evidence="7">Belongs to the RNA methyltransferase RsmE family.</text>
</comment>